<dbReference type="EMBL" id="JAVRHK010000006">
    <property type="protein sequence ID" value="MDT0677011.1"/>
    <property type="molecule type" value="Genomic_DNA"/>
</dbReference>
<gene>
    <name evidence="1" type="ORF">RM539_10500</name>
</gene>
<sequence length="164" mass="20133">MKHINSSINELQSLCEVGVISMYRISWWLLKYENFYQNTLKEIPIAELPTHKELSSDISKFNTLYTDLISLENLKYKEKIFQQRFESYKRIKRKHQNLKNWMDINKTDALETYFDFWFEWTNEENNTLKPFLSNWNHLDITIPLVEFKNTVKVLKIFHEHYWEE</sequence>
<dbReference type="Proteomes" id="UP001262582">
    <property type="component" value="Unassembled WGS sequence"/>
</dbReference>
<reference evidence="1 2" key="1">
    <citation type="submission" date="2023-09" db="EMBL/GenBank/DDBJ databases">
        <authorList>
            <person name="Rey-Velasco X."/>
        </authorList>
    </citation>
    <scope>NUCLEOTIDE SEQUENCE [LARGE SCALE GENOMIC DNA]</scope>
    <source>
        <strain evidence="1 2">F117</strain>
    </source>
</reference>
<evidence type="ECO:0000313" key="2">
    <source>
        <dbReference type="Proteomes" id="UP001262582"/>
    </source>
</evidence>
<proteinExistence type="predicted"/>
<accession>A0ABU3D654</accession>
<evidence type="ECO:0000313" key="1">
    <source>
        <dbReference type="EMBL" id="MDT0677011.1"/>
    </source>
</evidence>
<organism evidence="1 2">
    <name type="scientific">Autumnicola musiva</name>
    <dbReference type="NCBI Taxonomy" id="3075589"/>
    <lineage>
        <taxon>Bacteria</taxon>
        <taxon>Pseudomonadati</taxon>
        <taxon>Bacteroidota</taxon>
        <taxon>Flavobacteriia</taxon>
        <taxon>Flavobacteriales</taxon>
        <taxon>Flavobacteriaceae</taxon>
        <taxon>Autumnicola</taxon>
    </lineage>
</organism>
<name>A0ABU3D654_9FLAO</name>
<comment type="caution">
    <text evidence="1">The sequence shown here is derived from an EMBL/GenBank/DDBJ whole genome shotgun (WGS) entry which is preliminary data.</text>
</comment>
<dbReference type="RefSeq" id="WP_311503355.1">
    <property type="nucleotide sequence ID" value="NZ_JAVRHK010000006.1"/>
</dbReference>
<keyword evidence="2" id="KW-1185">Reference proteome</keyword>
<protein>
    <submittedName>
        <fullName evidence="1">Uncharacterized protein</fullName>
    </submittedName>
</protein>